<feature type="transmembrane region" description="Helical" evidence="1">
    <location>
        <begin position="37"/>
        <end position="61"/>
    </location>
</feature>
<dbReference type="Pfam" id="PF25953">
    <property type="entry name" value="DUF7991"/>
    <property type="match status" value="1"/>
</dbReference>
<dbReference type="STRING" id="767519.SAMN05216559_1008"/>
<keyword evidence="1" id="KW-0472">Membrane</keyword>
<dbReference type="RefSeq" id="WP_089814457.1">
    <property type="nucleotide sequence ID" value="NZ_FOZK01000001.1"/>
</dbReference>
<gene>
    <name evidence="3" type="ORF">SAMN05216559_1008</name>
</gene>
<protein>
    <recommendedName>
        <fullName evidence="2">DUF7991 domain-containing protein</fullName>
    </recommendedName>
</protein>
<keyword evidence="1" id="KW-0812">Transmembrane</keyword>
<keyword evidence="4" id="KW-1185">Reference proteome</keyword>
<dbReference type="EMBL" id="FOZK01000001">
    <property type="protein sequence ID" value="SFR92078.1"/>
    <property type="molecule type" value="Genomic_DNA"/>
</dbReference>
<dbReference type="InterPro" id="IPR058304">
    <property type="entry name" value="DUF7991"/>
</dbReference>
<dbReference type="AlphaFoldDB" id="A0A1I6KM30"/>
<evidence type="ECO:0000313" key="3">
    <source>
        <dbReference type="EMBL" id="SFR92078.1"/>
    </source>
</evidence>
<dbReference type="OrthoDB" id="239417at2157"/>
<evidence type="ECO:0000256" key="1">
    <source>
        <dbReference type="SAM" id="Phobius"/>
    </source>
</evidence>
<accession>A0A1I6KM30</accession>
<keyword evidence="1" id="KW-1133">Transmembrane helix</keyword>
<dbReference type="Proteomes" id="UP000199062">
    <property type="component" value="Unassembled WGS sequence"/>
</dbReference>
<name>A0A1I6KM30_9EURY</name>
<organism evidence="3 4">
    <name type="scientific">Halomicrobium zhouii</name>
    <dbReference type="NCBI Taxonomy" id="767519"/>
    <lineage>
        <taxon>Archaea</taxon>
        <taxon>Methanobacteriati</taxon>
        <taxon>Methanobacteriota</taxon>
        <taxon>Stenosarchaea group</taxon>
        <taxon>Halobacteria</taxon>
        <taxon>Halobacteriales</taxon>
        <taxon>Haloarculaceae</taxon>
        <taxon>Halomicrobium</taxon>
    </lineage>
</organism>
<evidence type="ECO:0000259" key="2">
    <source>
        <dbReference type="Pfam" id="PF25953"/>
    </source>
</evidence>
<sequence>MVGVVGITGLLVIVLVNSALAALMTRFFRVRLETAWGSILYALFLIPLTMVVVLFVLSGVFGLGVDLGSRATVIAITIAVPLAVGITFDYFWMPAPDEVDVPDRTRSR</sequence>
<proteinExistence type="predicted"/>
<evidence type="ECO:0000313" key="4">
    <source>
        <dbReference type="Proteomes" id="UP000199062"/>
    </source>
</evidence>
<feature type="transmembrane region" description="Helical" evidence="1">
    <location>
        <begin position="73"/>
        <end position="93"/>
    </location>
</feature>
<feature type="domain" description="DUF7991" evidence="2">
    <location>
        <begin position="1"/>
        <end position="105"/>
    </location>
</feature>
<reference evidence="3 4" key="1">
    <citation type="submission" date="2016-10" db="EMBL/GenBank/DDBJ databases">
        <authorList>
            <person name="de Groot N.N."/>
        </authorList>
    </citation>
    <scope>NUCLEOTIDE SEQUENCE [LARGE SCALE GENOMIC DNA]</scope>
    <source>
        <strain evidence="3 4">CGMCC 1.10457</strain>
    </source>
</reference>